<keyword evidence="1" id="KW-0472">Membrane</keyword>
<name>A0A8J3VEP8_9ACTN</name>
<dbReference type="Pfam" id="PF13374">
    <property type="entry name" value="TPR_10"/>
    <property type="match status" value="2"/>
</dbReference>
<sequence>MKFVWRQKHSVSGWWLIFAAAAVMAVASMVSQLLPAVLAAAVVAAVGVLGAVASERGSQSLFDRRAQRHRALDDLFTFAHGQRLPLVRDITDPVCVGVHRAMPRSNDNAVADEPPPFVRRDRSSEVEAALGRSGFVLLVGESTAGKSRVAFEAIRACLPNHTFIRPRVPTAISAALANIAEVRRCVIWLDDLEQYLGVDGLTADLVTAVIKAKGHHTVLLGTIRAHERARYRTSTATARSGCAVDEVALAARQVLDLATEIRIDRRWSSRELERAKHFTHDSRIAEALTHADRFGVCEYLALAPQLLGHWHDAWTPAANPRGAAIVAAAVDARRAGYHRALPVNVLRDLHQHYLTARGGALLRPEPWEQALQWASEPLHATGSLLMPDDHRRYLAFDYLPDALDQDVSSEPVPTTTWQTLIKLADEKSANDIGWAAVSRKEWEHAATAYRRALDAGHLPAAAGLAYCLGQEHRHGDAAEVLRTTIASVTAGGFGAVEATQILKMRHRLAWWTGLGGNVVEALGIIRSVAEESAGLLGPDHADTLSCRRMQARWEGVAGDPAAALCIAQEVFLISQQKLGPDHPDTLGSRFEVAVWTGASGDAKAAAQLWQALDLDNTRLCGQQDEAILDVRLNAAFWLCEAGDIDAGLDAFERAVADYCRVLGDLHPHTVWAQLAWIGRLTQSKDPDTALKAARQIVEQCRAGLGADHPMTLRGELSYAVCVEKAGDIDDAMRELVTLIGHATRTLGSDHETTLDCRSQLARWTADTNQFTHAVGLYEALVADRIRVQGEGHASTRQDTAELQRWQHALAERDNELS</sequence>
<dbReference type="EMBL" id="BONY01000008">
    <property type="protein sequence ID" value="GIH03521.1"/>
    <property type="molecule type" value="Genomic_DNA"/>
</dbReference>
<keyword evidence="3" id="KW-1185">Reference proteome</keyword>
<dbReference type="Proteomes" id="UP000612899">
    <property type="component" value="Unassembled WGS sequence"/>
</dbReference>
<protein>
    <recommendedName>
        <fullName evidence="4">Tetratricopeptide repeat protein</fullName>
    </recommendedName>
</protein>
<dbReference type="InterPro" id="IPR053137">
    <property type="entry name" value="NLR-like"/>
</dbReference>
<dbReference type="AlphaFoldDB" id="A0A8J3VEP8"/>
<accession>A0A8J3VEP8</accession>
<gene>
    <name evidence="2" type="ORF">Rhe02_15880</name>
</gene>
<keyword evidence="1" id="KW-0812">Transmembrane</keyword>
<evidence type="ECO:0000256" key="1">
    <source>
        <dbReference type="SAM" id="Phobius"/>
    </source>
</evidence>
<evidence type="ECO:0008006" key="4">
    <source>
        <dbReference type="Google" id="ProtNLM"/>
    </source>
</evidence>
<proteinExistence type="predicted"/>
<evidence type="ECO:0000313" key="3">
    <source>
        <dbReference type="Proteomes" id="UP000612899"/>
    </source>
</evidence>
<organism evidence="2 3">
    <name type="scientific">Rhizocola hellebori</name>
    <dbReference type="NCBI Taxonomy" id="1392758"/>
    <lineage>
        <taxon>Bacteria</taxon>
        <taxon>Bacillati</taxon>
        <taxon>Actinomycetota</taxon>
        <taxon>Actinomycetes</taxon>
        <taxon>Micromonosporales</taxon>
        <taxon>Micromonosporaceae</taxon>
        <taxon>Rhizocola</taxon>
    </lineage>
</organism>
<dbReference type="Gene3D" id="1.25.40.10">
    <property type="entry name" value="Tetratricopeptide repeat domain"/>
    <property type="match status" value="2"/>
</dbReference>
<dbReference type="SUPFAM" id="SSF48452">
    <property type="entry name" value="TPR-like"/>
    <property type="match status" value="1"/>
</dbReference>
<keyword evidence="1" id="KW-1133">Transmembrane helix</keyword>
<dbReference type="PANTHER" id="PTHR46082">
    <property type="entry name" value="ATP/GTP-BINDING PROTEIN-RELATED"/>
    <property type="match status" value="1"/>
</dbReference>
<dbReference type="InterPro" id="IPR011990">
    <property type="entry name" value="TPR-like_helical_dom_sf"/>
</dbReference>
<feature type="transmembrane region" description="Helical" evidence="1">
    <location>
        <begin position="12"/>
        <end position="30"/>
    </location>
</feature>
<reference evidence="2" key="1">
    <citation type="submission" date="2021-01" db="EMBL/GenBank/DDBJ databases">
        <title>Whole genome shotgun sequence of Rhizocola hellebori NBRC 109834.</title>
        <authorList>
            <person name="Komaki H."/>
            <person name="Tamura T."/>
        </authorList>
    </citation>
    <scope>NUCLEOTIDE SEQUENCE</scope>
    <source>
        <strain evidence="2">NBRC 109834</strain>
    </source>
</reference>
<evidence type="ECO:0000313" key="2">
    <source>
        <dbReference type="EMBL" id="GIH03521.1"/>
    </source>
</evidence>
<dbReference type="PANTHER" id="PTHR46082:SF6">
    <property type="entry name" value="AAA+ ATPASE DOMAIN-CONTAINING PROTEIN-RELATED"/>
    <property type="match status" value="1"/>
</dbReference>
<comment type="caution">
    <text evidence="2">The sequence shown here is derived from an EMBL/GenBank/DDBJ whole genome shotgun (WGS) entry which is preliminary data.</text>
</comment>
<dbReference type="RefSeq" id="WP_203907434.1">
    <property type="nucleotide sequence ID" value="NZ_BONY01000008.1"/>
</dbReference>